<dbReference type="Pfam" id="PF00045">
    <property type="entry name" value="Hemopexin"/>
    <property type="match status" value="4"/>
</dbReference>
<feature type="binding site" evidence="10">
    <location>
        <position position="349"/>
    </location>
    <ligand>
        <name>Zn(2+)</name>
        <dbReference type="ChEBI" id="CHEBI:29105"/>
        <label>1</label>
    </ligand>
</feature>
<comment type="similarity">
    <text evidence="1">Belongs to the peptidase M10A family.</text>
</comment>
<dbReference type="AlphaFoldDB" id="A0AA88KUI1"/>
<feature type="active site" evidence="9">
    <location>
        <position position="404"/>
    </location>
</feature>
<comment type="cofactor">
    <cofactor evidence="10">
        <name>Zn(2+)</name>
        <dbReference type="ChEBI" id="CHEBI:29105"/>
    </cofactor>
    <text evidence="10">Binds 2 Zn(2+) ions per subunit.</text>
</comment>
<evidence type="ECO:0000256" key="9">
    <source>
        <dbReference type="PIRSR" id="PIRSR621190-1"/>
    </source>
</evidence>
<feature type="binding site" evidence="10">
    <location>
        <position position="382"/>
    </location>
    <ligand>
        <name>Ca(2+)</name>
        <dbReference type="ChEBI" id="CHEBI:29108"/>
        <label>3</label>
    </ligand>
</feature>
<feature type="binding site" evidence="10">
    <location>
        <position position="421"/>
    </location>
    <ligand>
        <name>Zn(2+)</name>
        <dbReference type="ChEBI" id="CHEBI:29105"/>
        <label>2</label>
        <note>catalytic</note>
    </ligand>
</feature>
<dbReference type="InterPro" id="IPR001818">
    <property type="entry name" value="Pept_M10_metallopeptidase"/>
</dbReference>
<dbReference type="InterPro" id="IPR036375">
    <property type="entry name" value="Hemopexin-like_dom_sf"/>
</dbReference>
<feature type="region of interest" description="Disordered" evidence="12">
    <location>
        <begin position="143"/>
        <end position="198"/>
    </location>
</feature>
<sequence>MSISMKCTFCSLYIGLASVYFVISFPYTTVDPFAQLEKRDEVAENNDNREIIKQDAYDYYGVKANLSGENHFESSTSPTINSFTSFTTDTYETGLNEEILATNSAQSGLIDLSDSKLSMNSINSTEPTKHRFVISTIEENTSALSNDNGSSLSSSNRNGASNNFGRRKITNGKNSNRRGRGRGSMPFNQAVKPSKPYERSTADLMKFLQRFGYLQEGGNNTEALFKEEAVDEAVRQMQAFAGIAPTGKVDAETLELLVTPRCGNKDLTTNQVTGTRLKRYILGPSGWSKRNISYFVANWTPKLQSEDKVKSILKKAFEAWAGYARLTFVETYSTEADIVILFGNGYHGDYYPFDGPGFTLAHAYYPYEFGHLGGDVHFDEAEPWAINPEDYNSGVDFFTVAVHEIGHSLGLSHSPVTSSIMYPYYKGHQKNFQLGYDDILAMYQLYIARSLPDDVPVSTSTTLTARTTTTTTIKTSTTTEAATTPVATTIRVYDDVTEISYDGDYDTVDQHKKKTQQVTTESFIATNPTMKSTVEITTKGTIPNICEGSYDAVSVLRGELFLFKGGYVWRLRSRNQLEPGYPVPFYQMFFLLPTDIRTVDAVYERKRDSALVFFSGQNYWVSDGNHLTVEKNPITDFGLPAGIRKLDAALVWPKNGKLYLFSKNLYWRYDDTKGLMDEGYPKELSRWRGVPSDLDAAFSYTDGKTYFLKKELQWRFNDTIVKIDSNSPEKAPQYWLPC</sequence>
<evidence type="ECO:0000256" key="8">
    <source>
        <dbReference type="ARBA" id="ARBA00023145"/>
    </source>
</evidence>
<feature type="binding site" evidence="10">
    <location>
        <position position="695"/>
    </location>
    <ligand>
        <name>Ca(2+)</name>
        <dbReference type="ChEBI" id="CHEBI:29108"/>
        <label>4</label>
    </ligand>
</feature>
<dbReference type="FunFam" id="3.40.390.10:FF:000022">
    <property type="entry name" value="Matrix metalloproteinase 1, isoform C"/>
    <property type="match status" value="1"/>
</dbReference>
<evidence type="ECO:0000256" key="4">
    <source>
        <dbReference type="ARBA" id="ARBA00022737"/>
    </source>
</evidence>
<feature type="binding site" evidence="10">
    <location>
        <position position="373"/>
    </location>
    <ligand>
        <name>Ca(2+)</name>
        <dbReference type="ChEBI" id="CHEBI:29108"/>
        <label>2</label>
    </ligand>
</feature>
<feature type="repeat" description="Hemopexin" evidence="11">
    <location>
        <begin position="643"/>
        <end position="691"/>
    </location>
</feature>
<keyword evidence="15" id="KW-1185">Reference proteome</keyword>
<reference evidence="14" key="1">
    <citation type="submission" date="2023-07" db="EMBL/GenBank/DDBJ databases">
        <title>Chromosome-level genome assembly of Artemia franciscana.</title>
        <authorList>
            <person name="Jo E."/>
        </authorList>
    </citation>
    <scope>NUCLEOTIDE SEQUENCE</scope>
    <source>
        <tissue evidence="14">Whole body</tissue>
    </source>
</reference>
<protein>
    <recommendedName>
        <fullName evidence="13">Peptidase metallopeptidase domain-containing protein</fullName>
    </recommendedName>
</protein>
<dbReference type="SMART" id="SM00120">
    <property type="entry name" value="HX"/>
    <property type="match status" value="4"/>
</dbReference>
<proteinExistence type="inferred from homology"/>
<feature type="binding site" evidence="10">
    <location>
        <position position="413"/>
    </location>
    <ligand>
        <name>Zn(2+)</name>
        <dbReference type="ChEBI" id="CHEBI:29105"/>
        <label>2</label>
        <note>catalytic</note>
    </ligand>
</feature>
<feature type="binding site" evidence="10">
    <location>
        <position position="600"/>
    </location>
    <ligand>
        <name>Ca(2+)</name>
        <dbReference type="ChEBI" id="CHEBI:29108"/>
        <label>4</label>
    </ligand>
</feature>
<keyword evidence="3 10" id="KW-0479">Metal-binding</keyword>
<comment type="caution">
    <text evidence="14">The sequence shown here is derived from an EMBL/GenBank/DDBJ whole genome shotgun (WGS) entry which is preliminary data.</text>
</comment>
<dbReference type="Gene3D" id="2.110.10.10">
    <property type="entry name" value="Hemopexin-like domain"/>
    <property type="match status" value="1"/>
</dbReference>
<dbReference type="Pfam" id="PF01471">
    <property type="entry name" value="PG_binding_1"/>
    <property type="match status" value="1"/>
</dbReference>
<keyword evidence="7" id="KW-0482">Metalloprotease</keyword>
<dbReference type="GO" id="GO:0031012">
    <property type="term" value="C:extracellular matrix"/>
    <property type="evidence" value="ECO:0007669"/>
    <property type="project" value="InterPro"/>
</dbReference>
<dbReference type="GO" id="GO:0006508">
    <property type="term" value="P:proteolysis"/>
    <property type="evidence" value="ECO:0007669"/>
    <property type="project" value="UniProtKB-KW"/>
</dbReference>
<dbReference type="InterPro" id="IPR018487">
    <property type="entry name" value="Hemopexin-like_repeat"/>
</dbReference>
<evidence type="ECO:0000256" key="11">
    <source>
        <dbReference type="PROSITE-ProRule" id="PRU01011"/>
    </source>
</evidence>
<dbReference type="PROSITE" id="PS51642">
    <property type="entry name" value="HEMOPEXIN_2"/>
    <property type="match status" value="3"/>
</dbReference>
<evidence type="ECO:0000256" key="12">
    <source>
        <dbReference type="SAM" id="MobiDB-lite"/>
    </source>
</evidence>
<feature type="binding site" evidence="10">
    <location>
        <position position="551"/>
    </location>
    <ligand>
        <name>Ca(2+)</name>
        <dbReference type="ChEBI" id="CHEBI:29108"/>
        <label>4</label>
    </ligand>
</feature>
<dbReference type="InterPro" id="IPR033739">
    <property type="entry name" value="M10A_MMP"/>
</dbReference>
<evidence type="ECO:0000256" key="6">
    <source>
        <dbReference type="ARBA" id="ARBA00022833"/>
    </source>
</evidence>
<dbReference type="EMBL" id="JAVRJZ010000192">
    <property type="protein sequence ID" value="KAK2702686.1"/>
    <property type="molecule type" value="Genomic_DNA"/>
</dbReference>
<feature type="binding site" evidence="10">
    <location>
        <position position="347"/>
    </location>
    <ligand>
        <name>Zn(2+)</name>
        <dbReference type="ChEBI" id="CHEBI:29105"/>
        <label>1</label>
    </ligand>
</feature>
<feature type="repeat" description="Hemopexin" evidence="11">
    <location>
        <begin position="596"/>
        <end position="641"/>
    </location>
</feature>
<comment type="cofactor">
    <cofactor evidence="10">
        <name>Ca(2+)</name>
        <dbReference type="ChEBI" id="CHEBI:29108"/>
    </cofactor>
    <text evidence="10">Can bind about 5 Ca(2+) ions per subunit.</text>
</comment>
<feature type="binding site" evidence="10">
    <location>
        <position position="403"/>
    </location>
    <ligand>
        <name>Zn(2+)</name>
        <dbReference type="ChEBI" id="CHEBI:29105"/>
        <label>2</label>
        <note>catalytic</note>
    </ligand>
</feature>
<dbReference type="CDD" id="cd00094">
    <property type="entry name" value="HX"/>
    <property type="match status" value="1"/>
</dbReference>
<organism evidence="14 15">
    <name type="scientific">Artemia franciscana</name>
    <name type="common">Brine shrimp</name>
    <name type="synonym">Artemia sanfranciscana</name>
    <dbReference type="NCBI Taxonomy" id="6661"/>
    <lineage>
        <taxon>Eukaryota</taxon>
        <taxon>Metazoa</taxon>
        <taxon>Ecdysozoa</taxon>
        <taxon>Arthropoda</taxon>
        <taxon>Crustacea</taxon>
        <taxon>Branchiopoda</taxon>
        <taxon>Anostraca</taxon>
        <taxon>Artemiidae</taxon>
        <taxon>Artemia</taxon>
    </lineage>
</organism>
<feature type="binding site" evidence="10">
    <location>
        <position position="355"/>
    </location>
    <ligand>
        <name>Ca(2+)</name>
        <dbReference type="ChEBI" id="CHEBI:29108"/>
        <label>3</label>
    </ligand>
</feature>
<keyword evidence="6 10" id="KW-0862">Zinc</keyword>
<dbReference type="InterPro" id="IPR006026">
    <property type="entry name" value="Peptidase_Metallo"/>
</dbReference>
<dbReference type="GO" id="GO:0030574">
    <property type="term" value="P:collagen catabolic process"/>
    <property type="evidence" value="ECO:0007669"/>
    <property type="project" value="TreeGrafter"/>
</dbReference>
<dbReference type="Pfam" id="PF00413">
    <property type="entry name" value="Peptidase_M10"/>
    <property type="match status" value="1"/>
</dbReference>
<dbReference type="InterPro" id="IPR021190">
    <property type="entry name" value="Pept_M10A"/>
</dbReference>
<dbReference type="GO" id="GO:0030198">
    <property type="term" value="P:extracellular matrix organization"/>
    <property type="evidence" value="ECO:0007669"/>
    <property type="project" value="TreeGrafter"/>
</dbReference>
<feature type="binding site" evidence="10">
    <location>
        <position position="337"/>
    </location>
    <ligand>
        <name>Ca(2+)</name>
        <dbReference type="ChEBI" id="CHEBI:29108"/>
        <label>2</label>
    </ligand>
</feature>
<dbReference type="PRINTS" id="PR00138">
    <property type="entry name" value="MATRIXIN"/>
</dbReference>
<feature type="binding site" evidence="10">
    <location>
        <position position="649"/>
    </location>
    <ligand>
        <name>Ca(2+)</name>
        <dbReference type="ChEBI" id="CHEBI:29108"/>
        <label>5</label>
    </ligand>
</feature>
<evidence type="ECO:0000256" key="1">
    <source>
        <dbReference type="ARBA" id="ARBA00010370"/>
    </source>
</evidence>
<evidence type="ECO:0000313" key="14">
    <source>
        <dbReference type="EMBL" id="KAK2702686.1"/>
    </source>
</evidence>
<feature type="compositionally biased region" description="Low complexity" evidence="12">
    <location>
        <begin position="143"/>
        <end position="163"/>
    </location>
</feature>
<dbReference type="SUPFAM" id="SSF47090">
    <property type="entry name" value="PGBD-like"/>
    <property type="match status" value="1"/>
</dbReference>
<dbReference type="PANTHER" id="PTHR10201">
    <property type="entry name" value="MATRIX METALLOPROTEINASE"/>
    <property type="match status" value="1"/>
</dbReference>
<dbReference type="InterPro" id="IPR000585">
    <property type="entry name" value="Hemopexin-like_dom"/>
</dbReference>
<feature type="binding site" evidence="10">
    <location>
        <position position="362"/>
    </location>
    <ligand>
        <name>Zn(2+)</name>
        <dbReference type="ChEBI" id="CHEBI:29105"/>
        <label>1</label>
    </ligand>
</feature>
<feature type="binding site" evidence="10">
    <location>
        <position position="382"/>
    </location>
    <ligand>
        <name>Ca(2+)</name>
        <dbReference type="ChEBI" id="CHEBI:29108"/>
        <label>1</label>
    </ligand>
</feature>
<name>A0AA88KUI1_ARTSF</name>
<feature type="binding site" evidence="10">
    <location>
        <position position="377"/>
    </location>
    <ligand>
        <name>Zn(2+)</name>
        <dbReference type="ChEBI" id="CHEBI:29105"/>
        <label>1</label>
    </ligand>
</feature>
<feature type="binding site" evidence="10">
    <location>
        <position position="375"/>
    </location>
    <ligand>
        <name>Ca(2+)</name>
        <dbReference type="ChEBI" id="CHEBI:29108"/>
        <label>2</label>
    </ligand>
</feature>
<dbReference type="Gene3D" id="3.40.390.10">
    <property type="entry name" value="Collagenase (Catalytic Domain)"/>
    <property type="match status" value="1"/>
</dbReference>
<feature type="compositionally biased region" description="Basic residues" evidence="12">
    <location>
        <begin position="165"/>
        <end position="181"/>
    </location>
</feature>
<feature type="domain" description="Peptidase metallopeptidase" evidence="13">
    <location>
        <begin position="283"/>
        <end position="448"/>
    </location>
</feature>
<dbReference type="InterPro" id="IPR036365">
    <property type="entry name" value="PGBD-like_sf"/>
</dbReference>
<feature type="binding site" evidence="10">
    <location>
        <position position="407"/>
    </location>
    <ligand>
        <name>Zn(2+)</name>
        <dbReference type="ChEBI" id="CHEBI:29105"/>
        <label>2</label>
        <note>catalytic</note>
    </ligand>
</feature>
<evidence type="ECO:0000256" key="10">
    <source>
        <dbReference type="PIRSR" id="PIRSR621190-2"/>
    </source>
</evidence>
<feature type="repeat" description="Hemopexin" evidence="11">
    <location>
        <begin position="543"/>
        <end position="592"/>
    </location>
</feature>
<dbReference type="GO" id="GO:0004222">
    <property type="term" value="F:metalloendopeptidase activity"/>
    <property type="evidence" value="ECO:0007669"/>
    <property type="project" value="InterPro"/>
</dbReference>
<keyword evidence="10" id="KW-0106">Calcium</keyword>
<dbReference type="PANTHER" id="PTHR10201:SF169">
    <property type="entry name" value="MATRIX METALLOPROTEINASE-16-LIKE PROTEIN"/>
    <property type="match status" value="1"/>
</dbReference>
<evidence type="ECO:0000256" key="2">
    <source>
        <dbReference type="ARBA" id="ARBA00022670"/>
    </source>
</evidence>
<dbReference type="FunFam" id="2.110.10.10:FF:000018">
    <property type="entry name" value="Matrix metallopeptidase 25b"/>
    <property type="match status" value="1"/>
</dbReference>
<dbReference type="InterPro" id="IPR024079">
    <property type="entry name" value="MetalloPept_cat_dom_sf"/>
</dbReference>
<dbReference type="SUPFAM" id="SSF50923">
    <property type="entry name" value="Hemopexin-like domain"/>
    <property type="match status" value="1"/>
</dbReference>
<feature type="binding site" evidence="10">
    <location>
        <position position="379"/>
    </location>
    <ligand>
        <name>Ca(2+)</name>
        <dbReference type="ChEBI" id="CHEBI:29108"/>
        <label>3</label>
    </ligand>
</feature>
<gene>
    <name evidence="14" type="ORF">QYM36_018709</name>
</gene>
<evidence type="ECO:0000256" key="7">
    <source>
        <dbReference type="ARBA" id="ARBA00023049"/>
    </source>
</evidence>
<evidence type="ECO:0000313" key="15">
    <source>
        <dbReference type="Proteomes" id="UP001187531"/>
    </source>
</evidence>
<dbReference type="GO" id="GO:0005615">
    <property type="term" value="C:extracellular space"/>
    <property type="evidence" value="ECO:0007669"/>
    <property type="project" value="TreeGrafter"/>
</dbReference>
<evidence type="ECO:0000256" key="3">
    <source>
        <dbReference type="ARBA" id="ARBA00022723"/>
    </source>
</evidence>
<dbReference type="Proteomes" id="UP001187531">
    <property type="component" value="Unassembled WGS sequence"/>
</dbReference>
<dbReference type="SMART" id="SM00235">
    <property type="entry name" value="ZnMc"/>
    <property type="match status" value="1"/>
</dbReference>
<accession>A0AA88KUI1</accession>
<dbReference type="GO" id="GO:0008270">
    <property type="term" value="F:zinc ion binding"/>
    <property type="evidence" value="ECO:0007669"/>
    <property type="project" value="InterPro"/>
</dbReference>
<dbReference type="CDD" id="cd04278">
    <property type="entry name" value="ZnMc_MMP"/>
    <property type="match status" value="1"/>
</dbReference>
<feature type="binding site" evidence="10">
    <location>
        <position position="354"/>
    </location>
    <ligand>
        <name>Ca(2+)</name>
        <dbReference type="ChEBI" id="CHEBI:29108"/>
        <label>3</label>
    </ligand>
</feature>
<keyword evidence="2" id="KW-0645">Protease</keyword>
<keyword evidence="8" id="KW-0865">Zymogen</keyword>
<evidence type="ECO:0000259" key="13">
    <source>
        <dbReference type="SMART" id="SM00235"/>
    </source>
</evidence>
<feature type="binding site" description="in inhibited form" evidence="10">
    <location>
        <position position="262"/>
    </location>
    <ligand>
        <name>Zn(2+)</name>
        <dbReference type="ChEBI" id="CHEBI:29105"/>
        <label>2</label>
        <note>catalytic</note>
    </ligand>
</feature>
<dbReference type="SUPFAM" id="SSF55486">
    <property type="entry name" value="Metalloproteases ('zincins'), catalytic domain"/>
    <property type="match status" value="1"/>
</dbReference>
<keyword evidence="4" id="KW-0677">Repeat</keyword>
<evidence type="ECO:0000256" key="5">
    <source>
        <dbReference type="ARBA" id="ARBA00022801"/>
    </source>
</evidence>
<dbReference type="InterPro" id="IPR002477">
    <property type="entry name" value="Peptidoglycan-bd-like"/>
</dbReference>
<keyword evidence="5" id="KW-0378">Hydrolase</keyword>